<evidence type="ECO:0000313" key="3">
    <source>
        <dbReference type="Proteomes" id="UP000636960"/>
    </source>
</evidence>
<reference evidence="2" key="1">
    <citation type="submission" date="2021-01" db="EMBL/GenBank/DDBJ databases">
        <title>Whole genome shotgun sequence of Actinoplanes rishiriensis NBRC 108556.</title>
        <authorList>
            <person name="Komaki H."/>
            <person name="Tamura T."/>
        </authorList>
    </citation>
    <scope>NUCLEOTIDE SEQUENCE</scope>
    <source>
        <strain evidence="2">NBRC 108556</strain>
    </source>
</reference>
<dbReference type="AlphaFoldDB" id="A0A919K1J1"/>
<sequence length="124" mass="13008">MTTYLTSGCAVVVVAHQRQVEVRVAGDLDADAEPALSDAVAGIAARSPEAVFVDLAEVAFAGATLANFLARLIDVLPQAMSVTVCRPGPMHRWVLEVTGVAQHLMISAVPAAPMSAREDSRALR</sequence>
<dbReference type="InterPro" id="IPR036513">
    <property type="entry name" value="STAS_dom_sf"/>
</dbReference>
<dbReference type="Proteomes" id="UP000636960">
    <property type="component" value="Unassembled WGS sequence"/>
</dbReference>
<proteinExistence type="predicted"/>
<dbReference type="RefSeq" id="WP_203781219.1">
    <property type="nucleotide sequence ID" value="NZ_BOMV01000021.1"/>
</dbReference>
<protein>
    <recommendedName>
        <fullName evidence="1">STAS domain-containing protein</fullName>
    </recommendedName>
</protein>
<keyword evidence="3" id="KW-1185">Reference proteome</keyword>
<evidence type="ECO:0000313" key="2">
    <source>
        <dbReference type="EMBL" id="GIE94916.1"/>
    </source>
</evidence>
<dbReference type="InterPro" id="IPR002645">
    <property type="entry name" value="STAS_dom"/>
</dbReference>
<dbReference type="Pfam" id="PF01740">
    <property type="entry name" value="STAS"/>
    <property type="match status" value="1"/>
</dbReference>
<dbReference type="EMBL" id="BOMV01000021">
    <property type="protein sequence ID" value="GIE94916.1"/>
    <property type="molecule type" value="Genomic_DNA"/>
</dbReference>
<name>A0A919K1J1_9ACTN</name>
<dbReference type="CDD" id="cd07043">
    <property type="entry name" value="STAS_anti-anti-sigma_factors"/>
    <property type="match status" value="1"/>
</dbReference>
<accession>A0A919K1J1</accession>
<evidence type="ECO:0000259" key="1">
    <source>
        <dbReference type="Pfam" id="PF01740"/>
    </source>
</evidence>
<feature type="domain" description="STAS" evidence="1">
    <location>
        <begin position="13"/>
        <end position="104"/>
    </location>
</feature>
<gene>
    <name evidence="2" type="ORF">Ari01nite_23810</name>
</gene>
<organism evidence="2 3">
    <name type="scientific">Paractinoplanes rishiriensis</name>
    <dbReference type="NCBI Taxonomy" id="1050105"/>
    <lineage>
        <taxon>Bacteria</taxon>
        <taxon>Bacillati</taxon>
        <taxon>Actinomycetota</taxon>
        <taxon>Actinomycetes</taxon>
        <taxon>Micromonosporales</taxon>
        <taxon>Micromonosporaceae</taxon>
        <taxon>Paractinoplanes</taxon>
    </lineage>
</organism>
<comment type="caution">
    <text evidence="2">The sequence shown here is derived from an EMBL/GenBank/DDBJ whole genome shotgun (WGS) entry which is preliminary data.</text>
</comment>
<dbReference type="SUPFAM" id="SSF52091">
    <property type="entry name" value="SpoIIaa-like"/>
    <property type="match status" value="1"/>
</dbReference>
<dbReference type="Gene3D" id="3.30.750.24">
    <property type="entry name" value="STAS domain"/>
    <property type="match status" value="1"/>
</dbReference>